<evidence type="ECO:0000313" key="4">
    <source>
        <dbReference type="EMBL" id="HIS67168.1"/>
    </source>
</evidence>
<dbReference type="EC" id="4.99.1.12" evidence="3"/>
<evidence type="ECO:0000256" key="1">
    <source>
        <dbReference type="ARBA" id="ARBA00022596"/>
    </source>
</evidence>
<gene>
    <name evidence="3 4" type="primary">larC</name>
    <name evidence="4" type="ORF">IAC18_06345</name>
</gene>
<evidence type="ECO:0000313" key="5">
    <source>
        <dbReference type="Proteomes" id="UP000824001"/>
    </source>
</evidence>
<comment type="catalytic activity">
    <reaction evidence="3">
        <text>Ni(II)-pyridinium-3,5-bisthiocarboxylate mononucleotide = pyridinium-3,5-bisthiocarboxylate mononucleotide + Ni(2+)</text>
        <dbReference type="Rhea" id="RHEA:54784"/>
        <dbReference type="ChEBI" id="CHEBI:49786"/>
        <dbReference type="ChEBI" id="CHEBI:137372"/>
        <dbReference type="ChEBI" id="CHEBI:137373"/>
        <dbReference type="EC" id="4.99.1.12"/>
    </reaction>
</comment>
<evidence type="ECO:0000256" key="3">
    <source>
        <dbReference type="HAMAP-Rule" id="MF_01074"/>
    </source>
</evidence>
<dbReference type="Proteomes" id="UP000824001">
    <property type="component" value="Unassembled WGS sequence"/>
</dbReference>
<comment type="function">
    <text evidence="3">Involved in the biosynthesis of a nickel-pincer cofactor ((SCS)Ni(II) pincer complex). Binds Ni(2+), and functions in nickel delivery to pyridinium-3,5-bisthiocarboxylic acid mononucleotide (P2TMN), to form the mature cofactor. Is thus probably required for the activation of nickel-pincer cofactor-dependent enzymes.</text>
</comment>
<dbReference type="AlphaFoldDB" id="A0A9D1FE07"/>
<dbReference type="PANTHER" id="PTHR36566">
    <property type="entry name" value="NICKEL INSERTION PROTEIN-RELATED"/>
    <property type="match status" value="1"/>
</dbReference>
<dbReference type="PANTHER" id="PTHR36566:SF1">
    <property type="entry name" value="PYRIDINIUM-3,5-BISTHIOCARBOXYLIC ACID MONONUCLEOTIDE NICKEL INSERTION PROTEIN"/>
    <property type="match status" value="1"/>
</dbReference>
<dbReference type="EMBL" id="DVJK01000176">
    <property type="protein sequence ID" value="HIS67168.1"/>
    <property type="molecule type" value="Genomic_DNA"/>
</dbReference>
<dbReference type="GO" id="GO:0051604">
    <property type="term" value="P:protein maturation"/>
    <property type="evidence" value="ECO:0007669"/>
    <property type="project" value="UniProtKB-UniRule"/>
</dbReference>
<dbReference type="GO" id="GO:0016829">
    <property type="term" value="F:lyase activity"/>
    <property type="evidence" value="ECO:0007669"/>
    <property type="project" value="UniProtKB-UniRule"/>
</dbReference>
<protein>
    <recommendedName>
        <fullName evidence="3">Pyridinium-3,5-bisthiocarboxylic acid mononucleotide nickel insertion protein</fullName>
        <shortName evidence="3">P2TMN nickel insertion protein</shortName>
        <ecNumber evidence="3">4.99.1.12</ecNumber>
    </recommendedName>
    <alternativeName>
        <fullName evidence="3">Nickel-pincer cofactor biosynthesis protein LarC</fullName>
    </alternativeName>
</protein>
<keyword evidence="2 3" id="KW-0456">Lyase</keyword>
<dbReference type="Pfam" id="PF01969">
    <property type="entry name" value="Ni_insertion"/>
    <property type="match status" value="1"/>
</dbReference>
<dbReference type="Gene3D" id="3.30.70.1380">
    <property type="entry name" value="Transcriptional regulatory protein pf0864 domain like"/>
    <property type="match status" value="1"/>
</dbReference>
<reference evidence="4" key="2">
    <citation type="journal article" date="2021" name="PeerJ">
        <title>Extensive microbial diversity within the chicken gut microbiome revealed by metagenomics and culture.</title>
        <authorList>
            <person name="Gilroy R."/>
            <person name="Ravi A."/>
            <person name="Getino M."/>
            <person name="Pursley I."/>
            <person name="Horton D.L."/>
            <person name="Alikhan N.F."/>
            <person name="Baker D."/>
            <person name="Gharbi K."/>
            <person name="Hall N."/>
            <person name="Watson M."/>
            <person name="Adriaenssens E.M."/>
            <person name="Foster-Nyarko E."/>
            <person name="Jarju S."/>
            <person name="Secka A."/>
            <person name="Antonio M."/>
            <person name="Oren A."/>
            <person name="Chaudhuri R.R."/>
            <person name="La Ragione R."/>
            <person name="Hildebrand F."/>
            <person name="Pallen M.J."/>
        </authorList>
    </citation>
    <scope>NUCLEOTIDE SEQUENCE</scope>
    <source>
        <strain evidence="4">ChiHjej10B9-9673</strain>
    </source>
</reference>
<name>A0A9D1FE07_9FIRM</name>
<accession>A0A9D1FE07</accession>
<comment type="caution">
    <text evidence="4">The sequence shown here is derived from an EMBL/GenBank/DDBJ whole genome shotgun (WGS) entry which is preliminary data.</text>
</comment>
<keyword evidence="1 3" id="KW-0533">Nickel</keyword>
<comment type="similarity">
    <text evidence="3">Belongs to the LarC family.</text>
</comment>
<dbReference type="NCBIfam" id="TIGR00299">
    <property type="entry name" value="nickel pincer cofactor biosynthesis protein LarC"/>
    <property type="match status" value="1"/>
</dbReference>
<dbReference type="GO" id="GO:0016151">
    <property type="term" value="F:nickel cation binding"/>
    <property type="evidence" value="ECO:0007669"/>
    <property type="project" value="UniProtKB-UniRule"/>
</dbReference>
<reference evidence="4" key="1">
    <citation type="submission" date="2020-10" db="EMBL/GenBank/DDBJ databases">
        <authorList>
            <person name="Gilroy R."/>
        </authorList>
    </citation>
    <scope>NUCLEOTIDE SEQUENCE</scope>
    <source>
        <strain evidence="4">ChiHjej10B9-9673</strain>
    </source>
</reference>
<proteinExistence type="inferred from homology"/>
<dbReference type="HAMAP" id="MF_01074">
    <property type="entry name" value="LarC"/>
    <property type="match status" value="1"/>
</dbReference>
<sequence length="430" mass="45897">MRILYLDCRMGAAGDMLTAALLELLPEGERAAFVERMNALGIPGVHVELLPAVKCGITGSRVAVTVHGEDEEEHCHAHAHEHVHGHCHHHEHEPGHCEAHPGCPHGHAHAGAGHHHHSLADISAVINGLDIPESVKGRAGAVYAAIAGAESRVHGREVGEVHFHEVGAMDAVADVVGACLLADMLAPERIICSPVRTGFGTVKCAHGVLPVPAPATALLLEGVPVFAGDIAGEMTTPTGAALLKSLAGEFGELPPMRMERIGYGMGSRDFPAANCVRAILGESLGEARAEPETAELFCTLDDVTAEDLSWACSALLEAGALDVYTAPVYMKKGRQGALLSCLCSYGRRNEFARLILRLTPTLGVRIYAPERVKLERSVYSVETEYGPVRIKRASGYGIEKAKPEYEDLARISGETGKPIAELRRELEKLI</sequence>
<evidence type="ECO:0000256" key="2">
    <source>
        <dbReference type="ARBA" id="ARBA00023239"/>
    </source>
</evidence>
<dbReference type="InterPro" id="IPR002822">
    <property type="entry name" value="Ni_insertion"/>
</dbReference>
<organism evidence="4 5">
    <name type="scientific">Candidatus Scatomorpha merdipullorum</name>
    <dbReference type="NCBI Taxonomy" id="2840927"/>
    <lineage>
        <taxon>Bacteria</taxon>
        <taxon>Bacillati</taxon>
        <taxon>Bacillota</taxon>
        <taxon>Clostridia</taxon>
        <taxon>Eubacteriales</taxon>
        <taxon>Candidatus Scatomorpha</taxon>
    </lineage>
</organism>